<dbReference type="InterPro" id="IPR022542">
    <property type="entry name" value="FOCAD/RST1_DUF3730"/>
</dbReference>
<dbReference type="Pfam" id="PF12530">
    <property type="entry name" value="DUF3730"/>
    <property type="match status" value="2"/>
</dbReference>
<reference evidence="2 3" key="1">
    <citation type="submission" date="2021-09" db="EMBL/GenBank/DDBJ databases">
        <title>Genomic insights and catalytic innovation underlie evolution of tropane alkaloids biosynthesis.</title>
        <authorList>
            <person name="Wang Y.-J."/>
            <person name="Tian T."/>
            <person name="Huang J.-P."/>
            <person name="Huang S.-X."/>
        </authorList>
    </citation>
    <scope>NUCLEOTIDE SEQUENCE [LARGE SCALE GENOMIC DNA]</scope>
    <source>
        <strain evidence="2">KIB-2018</strain>
        <tissue evidence="2">Leaf</tissue>
    </source>
</reference>
<gene>
    <name evidence="2" type="ORF">K2173_020093</name>
</gene>
<organism evidence="2 3">
    <name type="scientific">Erythroxylum novogranatense</name>
    <dbReference type="NCBI Taxonomy" id="1862640"/>
    <lineage>
        <taxon>Eukaryota</taxon>
        <taxon>Viridiplantae</taxon>
        <taxon>Streptophyta</taxon>
        <taxon>Embryophyta</taxon>
        <taxon>Tracheophyta</taxon>
        <taxon>Spermatophyta</taxon>
        <taxon>Magnoliopsida</taxon>
        <taxon>eudicotyledons</taxon>
        <taxon>Gunneridae</taxon>
        <taxon>Pentapetalae</taxon>
        <taxon>rosids</taxon>
        <taxon>fabids</taxon>
        <taxon>Malpighiales</taxon>
        <taxon>Erythroxylaceae</taxon>
        <taxon>Erythroxylum</taxon>
    </lineage>
</organism>
<comment type="caution">
    <text evidence="2">The sequence shown here is derived from an EMBL/GenBank/DDBJ whole genome shotgun (WGS) entry which is preliminary data.</text>
</comment>
<dbReference type="InterPro" id="IPR016024">
    <property type="entry name" value="ARM-type_fold"/>
</dbReference>
<keyword evidence="3" id="KW-1185">Reference proteome</keyword>
<evidence type="ECO:0000259" key="1">
    <source>
        <dbReference type="Pfam" id="PF12530"/>
    </source>
</evidence>
<protein>
    <recommendedName>
        <fullName evidence="1">DUF3730 domain-containing protein</fullName>
    </recommendedName>
</protein>
<dbReference type="EMBL" id="JAIWQS010000001">
    <property type="protein sequence ID" value="KAJ8775089.1"/>
    <property type="molecule type" value="Genomic_DNA"/>
</dbReference>
<dbReference type="Proteomes" id="UP001159364">
    <property type="component" value="Linkage Group LG01"/>
</dbReference>
<dbReference type="InterPro" id="IPR045163">
    <property type="entry name" value="Focadhesin/RST1"/>
</dbReference>
<dbReference type="GO" id="GO:0060147">
    <property type="term" value="P:regulation of post-transcriptional gene silencing"/>
    <property type="evidence" value="ECO:0007669"/>
    <property type="project" value="InterPro"/>
</dbReference>
<evidence type="ECO:0000313" key="2">
    <source>
        <dbReference type="EMBL" id="KAJ8775089.1"/>
    </source>
</evidence>
<sequence length="1849" mass="205569">MDSYASLLERTRVPQPSIKKFAVISIFSKLRSAPSYLDPDSAPGRDAIAQCINSSSPPVVDQSVRELCCLVADFKLDLSRGLLELQSALEGSDPKFVSLFVKGLGFLIRVGFKRKHGSWRFGAPENHPFVKILSSRVEVHSELVHQVLLLMAQNRELGMVEVSEFLRPFLSFSILLVPFSDLSASLFLRELISSMASFCCSYPCEAIPVLKLLARSISYLPHKNLDELRNSSYYLESVVDAYTVVLKRLVGTGLLVAVAQKLGVKLSEDILSLLTHIRGHSGGIELIVELVKRLLVVQEDLALQYVPELSSVMLSLFIVLIESELEHDQLSLLKLLTFLIKWKRKNTNLDDITKAVLDEELLFMFPVINLMSSASRPVKGAASDLLVMLEHLLVQLLRHPRIELSNKGRTQSIGSPGLLVYRLLQHLWFQDQFLQSSFFINFASGCKTSVKGIHNEPNPWSSQLREHSLHIIQRRKSSHPITRSQEIFLAEMPPLLSAINGVLVMHQSLGNTAIDLLAAIGVMDPRQGVPLLLCILFYCNIFTKKDFNWHNLVPRLLVVLPSLASSSVMIPLVVQTILPMLQKDGNAVLFATGARLLCQTWEINDRAFGSLQAVLLPQVFKELKYERNICISLAASVRDVCRKNPDRGVDLILSVSACIESQDSIIQSLGFQSLAHLCEADVIDFYTAWDVIEKHVLDYSTHPVLAQSLCLLLRWGAMDAGAYSEISRNVLQTLWVVASSRHVDYGDQWTKTRVIAFESLTQYEVPDLVSGIPDFKKANTDLLLSETNLDVLKAMEAFEVKIIDHEHMNRRRLIKDKKVAGNKVEKLLDVCPQVLFPSGGKHSAGQLPGAALLCLSFNPKNLNNHGRVLQDVHTVYQNTLLDIAASLQLSRNIFIALLSLQSWKSFMSRWIKGYIATIDAKVSSVASDKMSKVANDILKVLLQLAEDSIPRSAENIALAIGALCMVLPPSAHTIKAAASKFLLNCLFQHEHEFRQWTAAISLGLISSCLHVTDHKQKFQNINGLMEVLCCSRSILVKGACAVGLGFSCHDLARRIQTSDNTHLEKEKLAIQEVDMLGKIVRTLVLMISPFCQASHHTLEALLEYFPKASDETKIEIGSERLFEKCDLEEDIWGVSGLVFGVGSSVSALYRAGAHEAMSKIKDLIISWIPHLNTNFPSKGSDKFLSVGSCLVLPSIVAFFQRVEMISDNELGELMNGYSELISELTSVKMSGAFHQSLLLASSVGAGNLIACILNEGVHCVEFEQIKNFLDLFRKCYSNPHPNLVHLGGMLGVVNAMGAGAGILVDGHLFSSSANTGPKKMESTYMIGPLLSSHVIEPHLTTLIQEMFLVAQNSDDLQMQQNASWVLSFLRNHLWSKKLGITESSAQTNVADPKTVSHSFSEDSLVMKLSVWLMHHNYTGEDQNLDVGTIITVLSCLSQAPRLPIVDWGSVVRRCMRYEVQVSEFLRPNSVLKQRTLRQECLKFSMAHADQLEPLLTFLDELTDLPRFSALGINMQSFLLLHLAGLIKIFSGSRLEKLFCDIADFFTSNNSFQVYNPDKRSSLRISCWKGLYHCLDDPSLNCLDSMSSVDKCIQVLFQLLPVAESTVTIEADLPICGEEWSEVVKCLAKAKDEWLLDFLQVSLLDLTQGDDLTTEVLKKLLTMAKLVRMGSIPLMKLSILKAWLLNSKSRGIWHLLVEVVAALQFADGSVKSQWLVDAVEISCVSSYPSTALQFVGLLSGSCCKYMPLLTLDQLTVLSDLPITLTSLLSDPNWQHVAESIVSNLCASTERIYSWVSGTGFLDDTLSTQPIDETEREMAAFLLQVMHQACVTLKEHLPLEKQLRLADMAVS</sequence>
<dbReference type="PANTHER" id="PTHR16212:SF4">
    <property type="entry name" value="FOCADHESIN"/>
    <property type="match status" value="1"/>
</dbReference>
<feature type="domain" description="DUF3730" evidence="1">
    <location>
        <begin position="82"/>
        <end position="351"/>
    </location>
</feature>
<accession>A0AAV8UA78</accession>
<proteinExistence type="predicted"/>
<dbReference type="SUPFAM" id="SSF48371">
    <property type="entry name" value="ARM repeat"/>
    <property type="match status" value="1"/>
</dbReference>
<name>A0AAV8UA78_9ROSI</name>
<evidence type="ECO:0000313" key="3">
    <source>
        <dbReference type="Proteomes" id="UP001159364"/>
    </source>
</evidence>
<feature type="domain" description="DUF3730" evidence="1">
    <location>
        <begin position="549"/>
        <end position="760"/>
    </location>
</feature>
<dbReference type="PANTHER" id="PTHR16212">
    <property type="entry name" value="FOCADHESIN FAMILY MEMBER"/>
    <property type="match status" value="1"/>
</dbReference>